<gene>
    <name evidence="2" type="ORF">KSV97_10255</name>
    <name evidence="3" type="ORF">KSW06_10190</name>
</gene>
<dbReference type="EMBL" id="JAHOEL010000091">
    <property type="protein sequence ID" value="MBV3393605.1"/>
    <property type="molecule type" value="Genomic_DNA"/>
</dbReference>
<evidence type="ECO:0000313" key="5">
    <source>
        <dbReference type="Proteomes" id="UP001197492"/>
    </source>
</evidence>
<keyword evidence="1" id="KW-1133">Transmembrane helix</keyword>
<dbReference type="Proteomes" id="UP001196408">
    <property type="component" value="Unassembled WGS sequence"/>
</dbReference>
<feature type="transmembrane region" description="Helical" evidence="1">
    <location>
        <begin position="51"/>
        <end position="68"/>
    </location>
</feature>
<accession>A0AAW4MTA5</accession>
<comment type="caution">
    <text evidence="2">The sequence shown here is derived from an EMBL/GenBank/DDBJ whole genome shotgun (WGS) entry which is preliminary data.</text>
</comment>
<dbReference type="Proteomes" id="UP001197492">
    <property type="component" value="Unassembled WGS sequence"/>
</dbReference>
<sequence length="77" mass="8916">YFCSTFLLNRHLLIMGIQKMFLDHTVSTLVPATIFMLLVFNVGPLKYRNEVKSAAILYLIIGLVYNFVKDWKSMKSV</sequence>
<keyword evidence="1" id="KW-0812">Transmembrane</keyword>
<reference evidence="2 5" key="1">
    <citation type="submission" date="2021-06" db="EMBL/GenBank/DDBJ databases">
        <title>Collection of gut derived symbiotic bacterial strains cultured from healthy donors.</title>
        <authorList>
            <person name="Lin H."/>
            <person name="Littmann E."/>
            <person name="Pamer E.G."/>
        </authorList>
    </citation>
    <scope>NUCLEOTIDE SEQUENCE</scope>
    <source>
        <strain evidence="3 5">MSK.21.70</strain>
        <strain evidence="2">MSK.21.82</strain>
    </source>
</reference>
<keyword evidence="5" id="KW-1185">Reference proteome</keyword>
<proteinExistence type="predicted"/>
<dbReference type="AlphaFoldDB" id="A0AAW4MTA5"/>
<evidence type="ECO:0000313" key="2">
    <source>
        <dbReference type="EMBL" id="MBV3383581.1"/>
    </source>
</evidence>
<organism evidence="2 4">
    <name type="scientific">Catenibacterium mitsuokai</name>
    <dbReference type="NCBI Taxonomy" id="100886"/>
    <lineage>
        <taxon>Bacteria</taxon>
        <taxon>Bacillati</taxon>
        <taxon>Bacillota</taxon>
        <taxon>Erysipelotrichia</taxon>
        <taxon>Erysipelotrichales</taxon>
        <taxon>Coprobacillaceae</taxon>
        <taxon>Catenibacterium</taxon>
    </lineage>
</organism>
<feature type="non-terminal residue" evidence="2">
    <location>
        <position position="1"/>
    </location>
</feature>
<evidence type="ECO:0000313" key="3">
    <source>
        <dbReference type="EMBL" id="MBV3393605.1"/>
    </source>
</evidence>
<feature type="transmembrane region" description="Helical" evidence="1">
    <location>
        <begin position="21"/>
        <end position="39"/>
    </location>
</feature>
<dbReference type="RefSeq" id="WP_217748240.1">
    <property type="nucleotide sequence ID" value="NZ_JAHOEB010000093.1"/>
</dbReference>
<protein>
    <submittedName>
        <fullName evidence="2">Uncharacterized protein</fullName>
    </submittedName>
</protein>
<name>A0AAW4MTA5_9FIRM</name>
<evidence type="ECO:0000256" key="1">
    <source>
        <dbReference type="SAM" id="Phobius"/>
    </source>
</evidence>
<dbReference type="EMBL" id="JAHOEF010000092">
    <property type="protein sequence ID" value="MBV3383581.1"/>
    <property type="molecule type" value="Genomic_DNA"/>
</dbReference>
<evidence type="ECO:0000313" key="4">
    <source>
        <dbReference type="Proteomes" id="UP001196408"/>
    </source>
</evidence>
<keyword evidence="1" id="KW-0472">Membrane</keyword>